<evidence type="ECO:0000313" key="2">
    <source>
        <dbReference type="Proteomes" id="UP000254208"/>
    </source>
</evidence>
<sequence length="101" mass="10626">MAKGRTVTLTFKNSAGTNLPPVSFVVNDGEKGDNAHIQVTSIIPTVKGGEVSFNIGNVVVLSVQINGITQPQGYAYTVEGATLYLAEALKNGDFISIEVTK</sequence>
<dbReference type="RefSeq" id="WP_115167870.1">
    <property type="nucleotide sequence ID" value="NZ_CP077317.1"/>
</dbReference>
<protein>
    <submittedName>
        <fullName evidence="1">Uncharacterized protein</fullName>
    </submittedName>
</protein>
<reference evidence="1 2" key="1">
    <citation type="submission" date="2018-06" db="EMBL/GenBank/DDBJ databases">
        <authorList>
            <consortium name="Pathogen Informatics"/>
            <person name="Doyle S."/>
        </authorList>
    </citation>
    <scope>NUCLEOTIDE SEQUENCE [LARGE SCALE GENOMIC DNA]</scope>
    <source>
        <strain evidence="1 2">NCTC11801</strain>
    </source>
</reference>
<proteinExistence type="predicted"/>
<evidence type="ECO:0000313" key="1">
    <source>
        <dbReference type="EMBL" id="SUC32753.1"/>
    </source>
</evidence>
<dbReference type="EMBL" id="UGTZ01000001">
    <property type="protein sequence ID" value="SUC32753.1"/>
    <property type="molecule type" value="Genomic_DNA"/>
</dbReference>
<organism evidence="1 2">
    <name type="scientific">Providencia rettgeri</name>
    <dbReference type="NCBI Taxonomy" id="587"/>
    <lineage>
        <taxon>Bacteria</taxon>
        <taxon>Pseudomonadati</taxon>
        <taxon>Pseudomonadota</taxon>
        <taxon>Gammaproteobacteria</taxon>
        <taxon>Enterobacterales</taxon>
        <taxon>Morganellaceae</taxon>
        <taxon>Providencia</taxon>
    </lineage>
</organism>
<dbReference type="GeneID" id="93674388"/>
<name>A0A379FWJ7_PRORE</name>
<accession>A0A379FWJ7</accession>
<gene>
    <name evidence="1" type="ORF">NCTC11801_03755</name>
</gene>
<dbReference type="Proteomes" id="UP000254208">
    <property type="component" value="Unassembled WGS sequence"/>
</dbReference>
<dbReference type="AlphaFoldDB" id="A0A379FWJ7"/>